<gene>
    <name evidence="2" type="ORF">SAMN05444365_104340</name>
</gene>
<keyword evidence="1" id="KW-0472">Membrane</keyword>
<dbReference type="OrthoDB" id="582306at2"/>
<accession>A0A1H3P5T8</accession>
<evidence type="ECO:0000313" key="2">
    <source>
        <dbReference type="EMBL" id="SDY96441.1"/>
    </source>
</evidence>
<dbReference type="STRING" id="405436.SAMN05444365_104340"/>
<name>A0A1H3P5T8_9ACTN</name>
<evidence type="ECO:0000256" key="1">
    <source>
        <dbReference type="SAM" id="Phobius"/>
    </source>
</evidence>
<feature type="transmembrane region" description="Helical" evidence="1">
    <location>
        <begin position="105"/>
        <end position="122"/>
    </location>
</feature>
<evidence type="ECO:0000313" key="3">
    <source>
        <dbReference type="Proteomes" id="UP000242415"/>
    </source>
</evidence>
<dbReference type="AlphaFoldDB" id="A0A1H3P5T8"/>
<dbReference type="EMBL" id="FNPH01000004">
    <property type="protein sequence ID" value="SDY96441.1"/>
    <property type="molecule type" value="Genomic_DNA"/>
</dbReference>
<sequence length="204" mass="21469">MTRTAPVPSTVIDPVGAPDTTRPAVWRRVTSVIGHRWPTWLALALAAVILWDLGDGSEFVFLLAIAAAGYLFMAVADRPRATWPVLFALVATVVVLRLLDIDPWPALTVVAAAFIALGLIGGQLRRPGLYALQSPAALGFIALGLAALSVSAGIGHYLVAAGLLGHAAWDAIHWRANTIVARSFAEWCGVLDVTLGLGILILAP</sequence>
<proteinExistence type="predicted"/>
<feature type="transmembrane region" description="Helical" evidence="1">
    <location>
        <begin position="59"/>
        <end position="76"/>
    </location>
</feature>
<keyword evidence="1" id="KW-1133">Transmembrane helix</keyword>
<feature type="transmembrane region" description="Helical" evidence="1">
    <location>
        <begin position="83"/>
        <end position="99"/>
    </location>
</feature>
<organism evidence="2 3">
    <name type="scientific">Micromonospora pattaloongensis</name>
    <dbReference type="NCBI Taxonomy" id="405436"/>
    <lineage>
        <taxon>Bacteria</taxon>
        <taxon>Bacillati</taxon>
        <taxon>Actinomycetota</taxon>
        <taxon>Actinomycetes</taxon>
        <taxon>Micromonosporales</taxon>
        <taxon>Micromonosporaceae</taxon>
        <taxon>Micromonospora</taxon>
    </lineage>
</organism>
<feature type="transmembrane region" description="Helical" evidence="1">
    <location>
        <begin position="184"/>
        <end position="203"/>
    </location>
</feature>
<dbReference type="Proteomes" id="UP000242415">
    <property type="component" value="Unassembled WGS sequence"/>
</dbReference>
<keyword evidence="1" id="KW-0812">Transmembrane</keyword>
<dbReference type="RefSeq" id="WP_139307294.1">
    <property type="nucleotide sequence ID" value="NZ_FNPH01000004.1"/>
</dbReference>
<keyword evidence="3" id="KW-1185">Reference proteome</keyword>
<feature type="transmembrane region" description="Helical" evidence="1">
    <location>
        <begin position="37"/>
        <end position="53"/>
    </location>
</feature>
<reference evidence="3" key="1">
    <citation type="submission" date="2016-10" db="EMBL/GenBank/DDBJ databases">
        <authorList>
            <person name="Varghese N."/>
            <person name="Submissions S."/>
        </authorList>
    </citation>
    <scope>NUCLEOTIDE SEQUENCE [LARGE SCALE GENOMIC DNA]</scope>
    <source>
        <strain evidence="3">DSM 45245</strain>
    </source>
</reference>
<feature type="transmembrane region" description="Helical" evidence="1">
    <location>
        <begin position="129"/>
        <end position="148"/>
    </location>
</feature>
<protein>
    <submittedName>
        <fullName evidence="2">Uncharacterized protein</fullName>
    </submittedName>
</protein>